<dbReference type="InterPro" id="IPR008753">
    <property type="entry name" value="Peptidase_M13_N"/>
</dbReference>
<dbReference type="InterPro" id="IPR018497">
    <property type="entry name" value="Peptidase_M13_C"/>
</dbReference>
<dbReference type="Ensembl" id="ENSGEVT00005028937.1">
    <property type="protein sequence ID" value="ENSGEVP00005027513.1"/>
    <property type="gene ID" value="ENSGEVG00005019434.1"/>
</dbReference>
<keyword evidence="7" id="KW-0812">Transmembrane</keyword>
<dbReference type="SUPFAM" id="SSF55486">
    <property type="entry name" value="Metalloproteases ('zincins'), catalytic domain"/>
    <property type="match status" value="1"/>
</dbReference>
<keyword evidence="3" id="KW-0479">Metal-binding</keyword>
<evidence type="ECO:0000256" key="4">
    <source>
        <dbReference type="ARBA" id="ARBA00022801"/>
    </source>
</evidence>
<dbReference type="PANTHER" id="PTHR11733:SF195">
    <property type="entry name" value="ENDOTHELIN-CONVERTING ENZYME-LIKE 1"/>
    <property type="match status" value="1"/>
</dbReference>
<evidence type="ECO:0000256" key="6">
    <source>
        <dbReference type="ARBA" id="ARBA00023049"/>
    </source>
</evidence>
<dbReference type="InterPro" id="IPR024079">
    <property type="entry name" value="MetalloPept_cat_dom_sf"/>
</dbReference>
<keyword evidence="5" id="KW-0862">Zinc</keyword>
<evidence type="ECO:0000256" key="2">
    <source>
        <dbReference type="ARBA" id="ARBA00022670"/>
    </source>
</evidence>
<comment type="cofactor">
    <cofactor evidence="1">
        <name>Zn(2+)</name>
        <dbReference type="ChEBI" id="CHEBI:29105"/>
    </cofactor>
</comment>
<feature type="domain" description="Peptidase M13 C-terminal" evidence="8">
    <location>
        <begin position="712"/>
        <end position="776"/>
    </location>
</feature>
<dbReference type="GO" id="GO:0004222">
    <property type="term" value="F:metalloendopeptidase activity"/>
    <property type="evidence" value="ECO:0007669"/>
    <property type="project" value="Ensembl"/>
</dbReference>
<keyword evidence="11" id="KW-1185">Reference proteome</keyword>
<dbReference type="InterPro" id="IPR000718">
    <property type="entry name" value="Peptidase_M13"/>
</dbReference>
<keyword evidence="7" id="KW-0472">Membrane</keyword>
<dbReference type="Proteomes" id="UP000694390">
    <property type="component" value="Chromosome 9"/>
</dbReference>
<evidence type="ECO:0000256" key="5">
    <source>
        <dbReference type="ARBA" id="ARBA00022833"/>
    </source>
</evidence>
<dbReference type="Pfam" id="PF05649">
    <property type="entry name" value="Peptidase_M13_N"/>
    <property type="match status" value="1"/>
</dbReference>
<evidence type="ECO:0000256" key="1">
    <source>
        <dbReference type="ARBA" id="ARBA00001947"/>
    </source>
</evidence>
<dbReference type="GeneTree" id="ENSGT00940000157673"/>
<keyword evidence="2" id="KW-0645">Protease</keyword>
<evidence type="ECO:0000256" key="7">
    <source>
        <dbReference type="SAM" id="Phobius"/>
    </source>
</evidence>
<dbReference type="InterPro" id="IPR042089">
    <property type="entry name" value="Peptidase_M13_dom_2"/>
</dbReference>
<reference evidence="10" key="2">
    <citation type="submission" date="2025-08" db="UniProtKB">
        <authorList>
            <consortium name="Ensembl"/>
        </authorList>
    </citation>
    <scope>IDENTIFICATION</scope>
</reference>
<reference evidence="10" key="3">
    <citation type="submission" date="2025-09" db="UniProtKB">
        <authorList>
            <consortium name="Ensembl"/>
        </authorList>
    </citation>
    <scope>IDENTIFICATION</scope>
</reference>
<feature type="domain" description="Peptidase M13 C-terminal" evidence="8">
    <location>
        <begin position="561"/>
        <end position="710"/>
    </location>
</feature>
<proteinExistence type="predicted"/>
<dbReference type="OrthoDB" id="6475849at2759"/>
<dbReference type="GO" id="GO:0046872">
    <property type="term" value="F:metal ion binding"/>
    <property type="evidence" value="ECO:0007669"/>
    <property type="project" value="UniProtKB-KW"/>
</dbReference>
<dbReference type="AlphaFoldDB" id="A0A8C4YNL8"/>
<evidence type="ECO:0000259" key="8">
    <source>
        <dbReference type="Pfam" id="PF01431"/>
    </source>
</evidence>
<protein>
    <submittedName>
        <fullName evidence="10">Endothelin converting enzyme like 1</fullName>
    </submittedName>
</protein>
<feature type="domain" description="Peptidase M13 N-terminal" evidence="9">
    <location>
        <begin position="115"/>
        <end position="503"/>
    </location>
</feature>
<dbReference type="Gene3D" id="1.10.1380.10">
    <property type="entry name" value="Neutral endopeptidase , domain2"/>
    <property type="match status" value="1"/>
</dbReference>
<evidence type="ECO:0000259" key="9">
    <source>
        <dbReference type="Pfam" id="PF05649"/>
    </source>
</evidence>
<sequence length="777" mass="90112">MEKTYSLTAHYDEFQEVRCASKYNSGTLPNGFNLQLGAGAKKPRRGLPRWTRREICLLSGLVFAAGLCVILGCVLLLKYLAMERATYCLEDCQEKKAFVKASLFIANNIDPTIDPCKDFYSFACGSWLHRHSIPEDKLHYGIIATIGEQNEEKLRRLLQRPVRRGSRASAERKVKEFFRSCLDMGEIDRLGPRPMLEVIEDCGGWDGPATGRQARWDFNELLYKTQGVYSTAVLFSLTVNLDDKNSSRYVIRIDQDGLTLPERTLYLGQDEESEKILAAYRLFMERLLGLLGAEHVAQKAEEILQLEQRLANITVSEYDDLRRDISTMYNKVTLGELQRITPTVKWKRLLDRIFHDNFSEEEEVVLLAADYMQKVSELIRSTPSRILHNYMLWRIVVVLSEHLSTPFRDAIHELSREMEGTEKQLELDKMCLSQANKHFGMALGALFVEEYFSSSSKAKVQQLVEDIKHTLDQRLDELDWMDEETKRAARAKLQYMMVMIGYPDFLLKPDAIDKEYEFEVHEKTYFKNILNSIKFSIKLSVKKIRQEVDKSAWLLPPQALNAYYLPNKNQMVFPAGILQPTLYDPEFPQSLNYGGIGTIIGHELTHGYDDWGGQYDRLGNLVHWWTEASYSKFLKKAQCIVNLYDNFTVYNQRVNGKHTLGENIADMGGLKLAYYAYQKWVREHGPEHPLHRLKYTHDQLFFIAFAQLWCSLWFLSHLQNWCIKRRSQSIYLQVLTDKHAPEHYRVLGSVSQFEEFGRVFHCPKNSPMNPAHKCSVW</sequence>
<dbReference type="PRINTS" id="PR00786">
    <property type="entry name" value="NEPRILYSIN"/>
</dbReference>
<dbReference type="GO" id="GO:0016485">
    <property type="term" value="P:protein processing"/>
    <property type="evidence" value="ECO:0007669"/>
    <property type="project" value="TreeGrafter"/>
</dbReference>
<organism evidence="10 11">
    <name type="scientific">Gopherus evgoodei</name>
    <name type="common">Goodes thornscrub tortoise</name>
    <dbReference type="NCBI Taxonomy" id="1825980"/>
    <lineage>
        <taxon>Eukaryota</taxon>
        <taxon>Metazoa</taxon>
        <taxon>Chordata</taxon>
        <taxon>Craniata</taxon>
        <taxon>Vertebrata</taxon>
        <taxon>Euteleostomi</taxon>
        <taxon>Archelosauria</taxon>
        <taxon>Testudinata</taxon>
        <taxon>Testudines</taxon>
        <taxon>Cryptodira</taxon>
        <taxon>Durocryptodira</taxon>
        <taxon>Testudinoidea</taxon>
        <taxon>Testudinidae</taxon>
        <taxon>Gopherus</taxon>
    </lineage>
</organism>
<gene>
    <name evidence="10" type="primary">ECEL1</name>
</gene>
<feature type="transmembrane region" description="Helical" evidence="7">
    <location>
        <begin position="55"/>
        <end position="81"/>
    </location>
</feature>
<name>A0A8C4YNL8_9SAUR</name>
<keyword evidence="6" id="KW-0482">Metalloprotease</keyword>
<evidence type="ECO:0000256" key="3">
    <source>
        <dbReference type="ARBA" id="ARBA00022723"/>
    </source>
</evidence>
<dbReference type="PROSITE" id="PS51885">
    <property type="entry name" value="NEPRILYSIN"/>
    <property type="match status" value="1"/>
</dbReference>
<dbReference type="Gene3D" id="3.40.390.10">
    <property type="entry name" value="Collagenase (Catalytic Domain)"/>
    <property type="match status" value="2"/>
</dbReference>
<accession>A0A8C4YNL8</accession>
<reference evidence="10" key="1">
    <citation type="submission" date="2019-06" db="EMBL/GenBank/DDBJ databases">
        <title>G10K-VGP Goodes thornscrub tortoise genome, primary haplotype.</title>
        <authorList>
            <person name="Murphy B."/>
            <person name="Edwards T."/>
            <person name="Rhie A."/>
            <person name="Koren S."/>
            <person name="Phillippy A."/>
            <person name="Fedrigo O."/>
            <person name="Haase B."/>
            <person name="Mountcastle J."/>
            <person name="Lewin H."/>
            <person name="Damas J."/>
            <person name="Howe K."/>
            <person name="Formenti G."/>
            <person name="Myers G."/>
            <person name="Durbin R."/>
            <person name="Jarvis E.D."/>
        </authorList>
    </citation>
    <scope>NUCLEOTIDE SEQUENCE [LARGE SCALE GENOMIC DNA]</scope>
</reference>
<dbReference type="PANTHER" id="PTHR11733">
    <property type="entry name" value="ZINC METALLOPROTEASE FAMILY M13 NEPRILYSIN-RELATED"/>
    <property type="match status" value="1"/>
</dbReference>
<evidence type="ECO:0000313" key="10">
    <source>
        <dbReference type="Ensembl" id="ENSGEVP00005027513.1"/>
    </source>
</evidence>
<dbReference type="GO" id="GO:0003016">
    <property type="term" value="P:respiratory system process"/>
    <property type="evidence" value="ECO:0007669"/>
    <property type="project" value="Ensembl"/>
</dbReference>
<keyword evidence="4" id="KW-0378">Hydrolase</keyword>
<dbReference type="Pfam" id="PF01431">
    <property type="entry name" value="Peptidase_M13"/>
    <property type="match status" value="2"/>
</dbReference>
<keyword evidence="7" id="KW-1133">Transmembrane helix</keyword>
<dbReference type="GO" id="GO:0005886">
    <property type="term" value="C:plasma membrane"/>
    <property type="evidence" value="ECO:0007669"/>
    <property type="project" value="TreeGrafter"/>
</dbReference>
<evidence type="ECO:0000313" key="11">
    <source>
        <dbReference type="Proteomes" id="UP000694390"/>
    </source>
</evidence>
<dbReference type="CDD" id="cd08662">
    <property type="entry name" value="M13"/>
    <property type="match status" value="1"/>
</dbReference>